<evidence type="ECO:0000256" key="1">
    <source>
        <dbReference type="SAM" id="MobiDB-lite"/>
    </source>
</evidence>
<protein>
    <submittedName>
        <fullName evidence="2">Uncharacterized protein</fullName>
    </submittedName>
</protein>
<evidence type="ECO:0000313" key="2">
    <source>
        <dbReference type="EMBL" id="KAF2004974.1"/>
    </source>
</evidence>
<dbReference type="Proteomes" id="UP000799779">
    <property type="component" value="Unassembled WGS sequence"/>
</dbReference>
<dbReference type="AlphaFoldDB" id="A0A6A5WVH3"/>
<gene>
    <name evidence="2" type="ORF">P154DRAFT_531119</name>
</gene>
<keyword evidence="3" id="KW-1185">Reference proteome</keyword>
<feature type="region of interest" description="Disordered" evidence="1">
    <location>
        <begin position="1"/>
        <end position="81"/>
    </location>
</feature>
<feature type="compositionally biased region" description="Low complexity" evidence="1">
    <location>
        <begin position="1"/>
        <end position="23"/>
    </location>
</feature>
<dbReference type="EMBL" id="ML977565">
    <property type="protein sequence ID" value="KAF2004974.1"/>
    <property type="molecule type" value="Genomic_DNA"/>
</dbReference>
<sequence>MGATSPHSRSSPSGSSLGTGRPRQGNGHSRVTSSQFCSNWRDQDNSPPRQAALSAPSWRQRSPPPPPPPQGNSSPRTAASNWRTGAAPLLPVSTSTSYSDVEPGLIMWLPTEDQFKLDSELLPRLRATNNLGALGHPVMVISKDRSNGKELIKVRTCTTVFRPTSCEFLDNKPPTPEMRTVRLAAGSECFPKRTYISDQFNQNYLVELENLRAHGRNIRVRAEDVKFLCRRDMGRE</sequence>
<accession>A0A6A5WVH3</accession>
<feature type="compositionally biased region" description="Polar residues" evidence="1">
    <location>
        <begin position="26"/>
        <end position="48"/>
    </location>
</feature>
<evidence type="ECO:0000313" key="3">
    <source>
        <dbReference type="Proteomes" id="UP000799779"/>
    </source>
</evidence>
<reference evidence="2" key="1">
    <citation type="journal article" date="2020" name="Stud. Mycol.">
        <title>101 Dothideomycetes genomes: a test case for predicting lifestyles and emergence of pathogens.</title>
        <authorList>
            <person name="Haridas S."/>
            <person name="Albert R."/>
            <person name="Binder M."/>
            <person name="Bloem J."/>
            <person name="Labutti K."/>
            <person name="Salamov A."/>
            <person name="Andreopoulos B."/>
            <person name="Baker S."/>
            <person name="Barry K."/>
            <person name="Bills G."/>
            <person name="Bluhm B."/>
            <person name="Cannon C."/>
            <person name="Castanera R."/>
            <person name="Culley D."/>
            <person name="Daum C."/>
            <person name="Ezra D."/>
            <person name="Gonzalez J."/>
            <person name="Henrissat B."/>
            <person name="Kuo A."/>
            <person name="Liang C."/>
            <person name="Lipzen A."/>
            <person name="Lutzoni F."/>
            <person name="Magnuson J."/>
            <person name="Mondo S."/>
            <person name="Nolan M."/>
            <person name="Ohm R."/>
            <person name="Pangilinan J."/>
            <person name="Park H.-J."/>
            <person name="Ramirez L."/>
            <person name="Alfaro M."/>
            <person name="Sun H."/>
            <person name="Tritt A."/>
            <person name="Yoshinaga Y."/>
            <person name="Zwiers L.-H."/>
            <person name="Turgeon B."/>
            <person name="Goodwin S."/>
            <person name="Spatafora J."/>
            <person name="Crous P."/>
            <person name="Grigoriev I."/>
        </authorList>
    </citation>
    <scope>NUCLEOTIDE SEQUENCE</scope>
    <source>
        <strain evidence="2">CBS 123094</strain>
    </source>
</reference>
<proteinExistence type="predicted"/>
<name>A0A6A5WVH3_9PLEO</name>
<organism evidence="2 3">
    <name type="scientific">Amniculicola lignicola CBS 123094</name>
    <dbReference type="NCBI Taxonomy" id="1392246"/>
    <lineage>
        <taxon>Eukaryota</taxon>
        <taxon>Fungi</taxon>
        <taxon>Dikarya</taxon>
        <taxon>Ascomycota</taxon>
        <taxon>Pezizomycotina</taxon>
        <taxon>Dothideomycetes</taxon>
        <taxon>Pleosporomycetidae</taxon>
        <taxon>Pleosporales</taxon>
        <taxon>Amniculicolaceae</taxon>
        <taxon>Amniculicola</taxon>
    </lineage>
</organism>